<name>A0A839RMC8_9ACTN</name>
<dbReference type="Proteomes" id="UP000567922">
    <property type="component" value="Unassembled WGS sequence"/>
</dbReference>
<reference evidence="1 2" key="1">
    <citation type="submission" date="2020-08" db="EMBL/GenBank/DDBJ databases">
        <title>Sequencing the genomes of 1000 actinobacteria strains.</title>
        <authorList>
            <person name="Klenk H.-P."/>
        </authorList>
    </citation>
    <scope>NUCLEOTIDE SEQUENCE [LARGE SCALE GENOMIC DNA]</scope>
    <source>
        <strain evidence="1 2">DSM 45258</strain>
    </source>
</reference>
<dbReference type="OrthoDB" id="7051771at2"/>
<comment type="caution">
    <text evidence="1">The sequence shown here is derived from an EMBL/GenBank/DDBJ whole genome shotgun (WGS) entry which is preliminary data.</text>
</comment>
<dbReference type="EMBL" id="JACHWS010000002">
    <property type="protein sequence ID" value="MBB3037895.1"/>
    <property type="molecule type" value="Genomic_DNA"/>
</dbReference>
<accession>A0A839RMC8</accession>
<dbReference type="AlphaFoldDB" id="A0A839RMC8"/>
<proteinExistence type="predicted"/>
<keyword evidence="2" id="KW-1185">Reference proteome</keyword>
<dbReference type="RefSeq" id="WP_064441371.1">
    <property type="nucleotide sequence ID" value="NZ_BDDI01000013.1"/>
</dbReference>
<gene>
    <name evidence="1" type="ORF">FHU29_002344</name>
</gene>
<organism evidence="1 2">
    <name type="scientific">Hoyosella altamirensis</name>
    <dbReference type="NCBI Taxonomy" id="616997"/>
    <lineage>
        <taxon>Bacteria</taxon>
        <taxon>Bacillati</taxon>
        <taxon>Actinomycetota</taxon>
        <taxon>Actinomycetes</taxon>
        <taxon>Mycobacteriales</taxon>
        <taxon>Hoyosellaceae</taxon>
        <taxon>Hoyosella</taxon>
    </lineage>
</organism>
<sequence length="72" mass="8652">MATFLYRLGRFAFRRRWPIVPAALALLGERAWWMPRWLDRIPQNVDVEGEQLRYQLDRSDQRQQPEEAPVAL</sequence>
<evidence type="ECO:0000313" key="1">
    <source>
        <dbReference type="EMBL" id="MBB3037895.1"/>
    </source>
</evidence>
<protein>
    <submittedName>
        <fullName evidence="1">Uncharacterized protein</fullName>
    </submittedName>
</protein>
<evidence type="ECO:0000313" key="2">
    <source>
        <dbReference type="Proteomes" id="UP000567922"/>
    </source>
</evidence>